<protein>
    <submittedName>
        <fullName evidence="1">Uncharacterized protein</fullName>
    </submittedName>
</protein>
<organism evidence="1 2">
    <name type="scientific">Portunus trituberculatus</name>
    <name type="common">Swimming crab</name>
    <name type="synonym">Neptunus trituberculatus</name>
    <dbReference type="NCBI Taxonomy" id="210409"/>
    <lineage>
        <taxon>Eukaryota</taxon>
        <taxon>Metazoa</taxon>
        <taxon>Ecdysozoa</taxon>
        <taxon>Arthropoda</taxon>
        <taxon>Crustacea</taxon>
        <taxon>Multicrustacea</taxon>
        <taxon>Malacostraca</taxon>
        <taxon>Eumalacostraca</taxon>
        <taxon>Eucarida</taxon>
        <taxon>Decapoda</taxon>
        <taxon>Pleocyemata</taxon>
        <taxon>Brachyura</taxon>
        <taxon>Eubrachyura</taxon>
        <taxon>Portunoidea</taxon>
        <taxon>Portunidae</taxon>
        <taxon>Portuninae</taxon>
        <taxon>Portunus</taxon>
    </lineage>
</organism>
<evidence type="ECO:0000313" key="1">
    <source>
        <dbReference type="EMBL" id="MPC60238.1"/>
    </source>
</evidence>
<proteinExistence type="predicted"/>
<dbReference type="Proteomes" id="UP000324222">
    <property type="component" value="Unassembled WGS sequence"/>
</dbReference>
<comment type="caution">
    <text evidence="1">The sequence shown here is derived from an EMBL/GenBank/DDBJ whole genome shotgun (WGS) entry which is preliminary data.</text>
</comment>
<dbReference type="AlphaFoldDB" id="A0A5B7GTB2"/>
<evidence type="ECO:0000313" key="2">
    <source>
        <dbReference type="Proteomes" id="UP000324222"/>
    </source>
</evidence>
<name>A0A5B7GTB2_PORTR</name>
<keyword evidence="2" id="KW-1185">Reference proteome</keyword>
<sequence length="59" mass="6656">MVTDCGVSGEGSDAEEAILMNDTWCTQTFHLHFLSLYTASSKHFGSKQFNLMGERRKQN</sequence>
<reference evidence="1 2" key="1">
    <citation type="submission" date="2019-05" db="EMBL/GenBank/DDBJ databases">
        <title>Another draft genome of Portunus trituberculatus and its Hox gene families provides insights of decapod evolution.</title>
        <authorList>
            <person name="Jeong J.-H."/>
            <person name="Song I."/>
            <person name="Kim S."/>
            <person name="Choi T."/>
            <person name="Kim D."/>
            <person name="Ryu S."/>
            <person name="Kim W."/>
        </authorList>
    </citation>
    <scope>NUCLEOTIDE SEQUENCE [LARGE SCALE GENOMIC DNA]</scope>
    <source>
        <tissue evidence="1">Muscle</tissue>
    </source>
</reference>
<dbReference type="EMBL" id="VSRR010017322">
    <property type="protein sequence ID" value="MPC60238.1"/>
    <property type="molecule type" value="Genomic_DNA"/>
</dbReference>
<accession>A0A5B7GTB2</accession>
<gene>
    <name evidence="1" type="ORF">E2C01_054277</name>
</gene>